<dbReference type="SUPFAM" id="SSF46689">
    <property type="entry name" value="Homeodomain-like"/>
    <property type="match status" value="1"/>
</dbReference>
<dbReference type="AlphaFoldDB" id="A0A1G4WR61"/>
<accession>A0A1G4WR61</accession>
<dbReference type="STRING" id="1502745.SAMN02799620_04452"/>
<dbReference type="RefSeq" id="WP_090361233.1">
    <property type="nucleotide sequence ID" value="NZ_FMUB01000009.1"/>
</dbReference>
<evidence type="ECO:0000313" key="2">
    <source>
        <dbReference type="Proteomes" id="UP000199707"/>
    </source>
</evidence>
<evidence type="ECO:0008006" key="3">
    <source>
        <dbReference type="Google" id="ProtNLM"/>
    </source>
</evidence>
<gene>
    <name evidence="1" type="ORF">SAMN02799620_04452</name>
</gene>
<name>A0A1G4WR61_9MYCO</name>
<dbReference type="EMBL" id="FMUB01000009">
    <property type="protein sequence ID" value="SCX27882.1"/>
    <property type="molecule type" value="Genomic_DNA"/>
</dbReference>
<sequence>MNDSTSAVADPHLRGSGEHCATILADDELRRRIRDSAIRQIGAQGVPFSWQALATTTGVSRDVLVRLFGSPDILLRSCDDHLVESLRVTGSQRTRRDGPATLLAALTAIGLGAPLSL</sequence>
<protein>
    <recommendedName>
        <fullName evidence="3">TetR family transcriptional regulator</fullName>
    </recommendedName>
</protein>
<dbReference type="Proteomes" id="UP000199707">
    <property type="component" value="Unassembled WGS sequence"/>
</dbReference>
<proteinExistence type="predicted"/>
<evidence type="ECO:0000313" key="1">
    <source>
        <dbReference type="EMBL" id="SCX27882.1"/>
    </source>
</evidence>
<reference evidence="2" key="1">
    <citation type="submission" date="2016-10" db="EMBL/GenBank/DDBJ databases">
        <authorList>
            <person name="Varghese N."/>
            <person name="Submissions S."/>
        </authorList>
    </citation>
    <scope>NUCLEOTIDE SEQUENCE [LARGE SCALE GENOMIC DNA]</scope>
    <source>
        <strain evidence="2">UNC267MFSha1.1M11</strain>
    </source>
</reference>
<dbReference type="Gene3D" id="1.10.357.10">
    <property type="entry name" value="Tetracycline Repressor, domain 2"/>
    <property type="match status" value="1"/>
</dbReference>
<organism evidence="1 2">
    <name type="scientific">Mycolicibacterium fluoranthenivorans</name>
    <dbReference type="NCBI Taxonomy" id="258505"/>
    <lineage>
        <taxon>Bacteria</taxon>
        <taxon>Bacillati</taxon>
        <taxon>Actinomycetota</taxon>
        <taxon>Actinomycetes</taxon>
        <taxon>Mycobacteriales</taxon>
        <taxon>Mycobacteriaceae</taxon>
        <taxon>Mycolicibacterium</taxon>
    </lineage>
</organism>
<dbReference type="InterPro" id="IPR009057">
    <property type="entry name" value="Homeodomain-like_sf"/>
</dbReference>